<evidence type="ECO:0000256" key="6">
    <source>
        <dbReference type="ARBA" id="ARBA00023277"/>
    </source>
</evidence>
<dbReference type="AlphaFoldDB" id="A0AAW8VT47"/>
<organism evidence="8 9">
    <name type="scientific">Lactiplantibacillus pentosus</name>
    <name type="common">Lactobacillus pentosus</name>
    <dbReference type="NCBI Taxonomy" id="1589"/>
    <lineage>
        <taxon>Bacteria</taxon>
        <taxon>Bacillati</taxon>
        <taxon>Bacillota</taxon>
        <taxon>Bacilli</taxon>
        <taxon>Lactobacillales</taxon>
        <taxon>Lactobacillaceae</taxon>
        <taxon>Lactiplantibacillus</taxon>
    </lineage>
</organism>
<evidence type="ECO:0000256" key="4">
    <source>
        <dbReference type="ARBA" id="ARBA00007439"/>
    </source>
</evidence>
<dbReference type="CDD" id="cd04729">
    <property type="entry name" value="NanE"/>
    <property type="match status" value="1"/>
</dbReference>
<dbReference type="FunFam" id="3.20.20.70:FF:000035">
    <property type="entry name" value="Putative N-acetylmannosamine-6-phosphate 2-epimerase"/>
    <property type="match status" value="1"/>
</dbReference>
<dbReference type="EMBL" id="JAVLAQ010000001">
    <property type="protein sequence ID" value="MDT6989399.1"/>
    <property type="molecule type" value="Genomic_DNA"/>
</dbReference>
<reference evidence="8" key="1">
    <citation type="submission" date="2023-08" db="EMBL/GenBank/DDBJ databases">
        <authorList>
            <person name="Page C.A."/>
            <person name="Perez-Diaz I.M."/>
        </authorList>
    </citation>
    <scope>NUCLEOTIDE SEQUENCE</scope>
    <source>
        <strain evidence="8">7.8.46</strain>
    </source>
</reference>
<comment type="pathway">
    <text evidence="3 7">Amino-sugar metabolism; N-acetylneuraminate degradation; D-fructose 6-phosphate from N-acetylneuraminate: step 3/5.</text>
</comment>
<keyword evidence="6 7" id="KW-0119">Carbohydrate metabolism</keyword>
<dbReference type="GO" id="GO:0047465">
    <property type="term" value="F:N-acylglucosamine-6-phosphate 2-epimerase activity"/>
    <property type="evidence" value="ECO:0007669"/>
    <property type="project" value="UniProtKB-EC"/>
</dbReference>
<comment type="function">
    <text evidence="2 7">Converts N-acetylmannosamine-6-phosphate (ManNAc-6-P) to N-acetylglucosamine-6-phosphate (GlcNAc-6-P).</text>
</comment>
<proteinExistence type="inferred from homology"/>
<evidence type="ECO:0000256" key="1">
    <source>
        <dbReference type="ARBA" id="ARBA00000056"/>
    </source>
</evidence>
<comment type="caution">
    <text evidence="8">The sequence shown here is derived from an EMBL/GenBank/DDBJ whole genome shotgun (WGS) entry which is preliminary data.</text>
</comment>
<accession>A0AAW8VT47</accession>
<evidence type="ECO:0000256" key="3">
    <source>
        <dbReference type="ARBA" id="ARBA00005081"/>
    </source>
</evidence>
<dbReference type="GO" id="GO:0005829">
    <property type="term" value="C:cytosol"/>
    <property type="evidence" value="ECO:0007669"/>
    <property type="project" value="TreeGrafter"/>
</dbReference>
<dbReference type="GO" id="GO:0005975">
    <property type="term" value="P:carbohydrate metabolic process"/>
    <property type="evidence" value="ECO:0007669"/>
    <property type="project" value="UniProtKB-UniRule"/>
</dbReference>
<dbReference type="InterPro" id="IPR013785">
    <property type="entry name" value="Aldolase_TIM"/>
</dbReference>
<comment type="similarity">
    <text evidence="4 7">Belongs to the NanE family.</text>
</comment>
<dbReference type="Proteomes" id="UP001267003">
    <property type="component" value="Unassembled WGS sequence"/>
</dbReference>
<dbReference type="RefSeq" id="WP_105919684.1">
    <property type="nucleotide sequence ID" value="NZ_CP162863.1"/>
</dbReference>
<dbReference type="NCBIfam" id="NF002231">
    <property type="entry name" value="PRK01130.1"/>
    <property type="match status" value="1"/>
</dbReference>
<dbReference type="HAMAP" id="MF_01235">
    <property type="entry name" value="ManNAc6P_epimer"/>
    <property type="match status" value="1"/>
</dbReference>
<dbReference type="InterPro" id="IPR007260">
    <property type="entry name" value="NanE"/>
</dbReference>
<evidence type="ECO:0000256" key="5">
    <source>
        <dbReference type="ARBA" id="ARBA00023235"/>
    </source>
</evidence>
<dbReference type="SUPFAM" id="SSF51366">
    <property type="entry name" value="Ribulose-phoshate binding barrel"/>
    <property type="match status" value="1"/>
</dbReference>
<evidence type="ECO:0000313" key="9">
    <source>
        <dbReference type="Proteomes" id="UP001267003"/>
    </source>
</evidence>
<keyword evidence="5 7" id="KW-0413">Isomerase</keyword>
<dbReference type="InterPro" id="IPR011060">
    <property type="entry name" value="RibuloseP-bd_barrel"/>
</dbReference>
<dbReference type="EC" id="5.1.3.9" evidence="7"/>
<name>A0AAW8VT47_LACPE</name>
<dbReference type="GO" id="GO:0006053">
    <property type="term" value="P:N-acetylmannosamine catabolic process"/>
    <property type="evidence" value="ECO:0007669"/>
    <property type="project" value="TreeGrafter"/>
</dbReference>
<protein>
    <recommendedName>
        <fullName evidence="7">Putative N-acetylmannosamine-6-phosphate 2-epimerase</fullName>
        <ecNumber evidence="7">5.1.3.9</ecNumber>
    </recommendedName>
    <alternativeName>
        <fullName evidence="7">ManNAc-6-P epimerase</fullName>
    </alternativeName>
</protein>
<dbReference type="Pfam" id="PF04131">
    <property type="entry name" value="NanE"/>
    <property type="match status" value="1"/>
</dbReference>
<sequence>MNITSIHHQLIVSCQALENEPLHSSFIMGRMAVAAKEGGAKGIRANSVADIQEIEKQVDLPIIGIIKRDYQDSEIYITATKREVDELVTGTHAAIIATDATKRIRPHHEDLKDLVEQIHAAGRLAMADISNFEEGVNASKIGFDLISTTMSGYTPYTLKRDTPDFKLLAQLSQAVTTPIILEGHTYEPAHVTRAFEMGAYSAVVGGAITRPQQITQRYTQEINKFNQIGN</sequence>
<evidence type="ECO:0000256" key="2">
    <source>
        <dbReference type="ARBA" id="ARBA00002147"/>
    </source>
</evidence>
<evidence type="ECO:0000313" key="8">
    <source>
        <dbReference type="EMBL" id="MDT6989399.1"/>
    </source>
</evidence>
<dbReference type="GO" id="GO:0019262">
    <property type="term" value="P:N-acetylneuraminate catabolic process"/>
    <property type="evidence" value="ECO:0007669"/>
    <property type="project" value="UniProtKB-UniRule"/>
</dbReference>
<comment type="catalytic activity">
    <reaction evidence="1 7">
        <text>an N-acyl-D-glucosamine 6-phosphate = an N-acyl-D-mannosamine 6-phosphate</text>
        <dbReference type="Rhea" id="RHEA:23932"/>
        <dbReference type="ChEBI" id="CHEBI:57599"/>
        <dbReference type="ChEBI" id="CHEBI:57666"/>
        <dbReference type="EC" id="5.1.3.9"/>
    </reaction>
</comment>
<dbReference type="PANTHER" id="PTHR36204">
    <property type="entry name" value="N-ACETYLMANNOSAMINE-6-PHOSPHATE 2-EPIMERASE-RELATED"/>
    <property type="match status" value="1"/>
</dbReference>
<evidence type="ECO:0000256" key="7">
    <source>
        <dbReference type="HAMAP-Rule" id="MF_01235"/>
    </source>
</evidence>
<dbReference type="Gene3D" id="3.20.20.70">
    <property type="entry name" value="Aldolase class I"/>
    <property type="match status" value="1"/>
</dbReference>
<dbReference type="PANTHER" id="PTHR36204:SF1">
    <property type="entry name" value="N-ACETYLMANNOSAMINE-6-PHOSPHATE 2-EPIMERASE-RELATED"/>
    <property type="match status" value="1"/>
</dbReference>
<gene>
    <name evidence="7" type="primary">nanE</name>
    <name evidence="8" type="ORF">RI536_04690</name>
</gene>